<sequence>MDTNARRIVLPLIGLFALLVVSANSQAAITTGSLFEEMVDMAGLARFPEPAYRTVQFSSTDRRSNLPGGPDWFANSDGFGGEPIPNFEKVLREPDADGIGEYLIADVAGPGAVVRLWTAAIEGQVRVVLDDAETPIYEGGADAFFRRPYESFEPFKGIDAETFGRTVYQRDASYAPIPFAKRLRVVWTGNVKRIHFYELQVRLYDKDASVVSFRPEDIRTYRETIEHVIRTLADPDKQMKPDSGAKSFEVGLSASETVTVAEFEGSHAVEQLTIRLTASDMDKALRQTVLQVTFDGYPWPQVQSPVGDFFGAAPGINPYQSLPFTVQPDGTMVCRFVMPFERSCKVELVNEGGQRVEATGAVAATPWTWDVRSMHFRARWRVDHDLIASNRDVQDLPFLLAQGKGVYVGTTAYLLNPNQVPTPYGNWWGEGDEKIFVDNEPMPSIFGTGSEDYFNYSWSSPDIFLYPYCGQPRNDGPGNRGFVTNYRWHILDPIPFHQNLRFYMELYSHERTPGVSYARIGYHYARPGLTDDHLAITPADLRAPELPVGWNPAARMGAANSVFHTSEDCLTDRQNTRLDDGALWAGGKLLVWTPRNAGERKSFKLTIDTDGRKQINVAFAMTPRSGKVAFYLDGEPLPLANRSEEVDLYRPYRTLLRRVALRPGELTAGEHTLTLEWTDTTGRVAEPEVGIDFFWVQRQ</sequence>
<feature type="signal peptide" evidence="1">
    <location>
        <begin position="1"/>
        <end position="27"/>
    </location>
</feature>
<name>A0AAW6TZM5_9BACT</name>
<dbReference type="EMBL" id="JASCXX010000016">
    <property type="protein sequence ID" value="MDI6450085.1"/>
    <property type="molecule type" value="Genomic_DNA"/>
</dbReference>
<evidence type="ECO:0000313" key="2">
    <source>
        <dbReference type="EMBL" id="MDI6450085.1"/>
    </source>
</evidence>
<dbReference type="Proteomes" id="UP001431776">
    <property type="component" value="Unassembled WGS sequence"/>
</dbReference>
<dbReference type="RefSeq" id="WP_349245494.1">
    <property type="nucleotide sequence ID" value="NZ_JASCXX010000016.1"/>
</dbReference>
<keyword evidence="3" id="KW-1185">Reference proteome</keyword>
<keyword evidence="1" id="KW-0732">Signal</keyword>
<reference evidence="2" key="1">
    <citation type="submission" date="2023-05" db="EMBL/GenBank/DDBJ databases">
        <title>Anaerotaeda fermentans gen. nov., sp. nov., a novel anaerobic planctomycete of the new family within the order Sedimentisphaerales isolated from Taman Peninsula, Russia.</title>
        <authorList>
            <person name="Khomyakova M.A."/>
            <person name="Merkel A.Y."/>
            <person name="Slobodkin A.I."/>
        </authorList>
    </citation>
    <scope>NUCLEOTIDE SEQUENCE</scope>
    <source>
        <strain evidence="2">M17dextr</strain>
    </source>
</reference>
<evidence type="ECO:0000313" key="3">
    <source>
        <dbReference type="Proteomes" id="UP001431776"/>
    </source>
</evidence>
<dbReference type="Gene3D" id="2.60.120.260">
    <property type="entry name" value="Galactose-binding domain-like"/>
    <property type="match status" value="1"/>
</dbReference>
<dbReference type="InterPro" id="IPR021345">
    <property type="entry name" value="DUF2961"/>
</dbReference>
<evidence type="ECO:0000256" key="1">
    <source>
        <dbReference type="SAM" id="SignalP"/>
    </source>
</evidence>
<organism evidence="2 3">
    <name type="scientific">Anaerobaca lacustris</name>
    <dbReference type="NCBI Taxonomy" id="3044600"/>
    <lineage>
        <taxon>Bacteria</taxon>
        <taxon>Pseudomonadati</taxon>
        <taxon>Planctomycetota</taxon>
        <taxon>Phycisphaerae</taxon>
        <taxon>Sedimentisphaerales</taxon>
        <taxon>Anaerobacaceae</taxon>
        <taxon>Anaerobaca</taxon>
    </lineage>
</organism>
<dbReference type="Gene3D" id="2.60.120.1390">
    <property type="match status" value="2"/>
</dbReference>
<gene>
    <name evidence="2" type="ORF">QJ522_13585</name>
</gene>
<protein>
    <submittedName>
        <fullName evidence="2">DUF2961 domain-containing protein</fullName>
    </submittedName>
</protein>
<dbReference type="AlphaFoldDB" id="A0AAW6TZM5"/>
<proteinExistence type="predicted"/>
<accession>A0AAW6TZM5</accession>
<dbReference type="Pfam" id="PF11175">
    <property type="entry name" value="DUF2961"/>
    <property type="match status" value="1"/>
</dbReference>
<comment type="caution">
    <text evidence="2">The sequence shown here is derived from an EMBL/GenBank/DDBJ whole genome shotgun (WGS) entry which is preliminary data.</text>
</comment>
<feature type="chain" id="PRO_5043510192" evidence="1">
    <location>
        <begin position="28"/>
        <end position="699"/>
    </location>
</feature>